<feature type="transmembrane region" description="Helical" evidence="11">
    <location>
        <begin position="424"/>
        <end position="445"/>
    </location>
</feature>
<dbReference type="InterPro" id="IPR038770">
    <property type="entry name" value="Na+/solute_symporter_sf"/>
</dbReference>
<keyword evidence="7 11" id="KW-1133">Transmembrane helix</keyword>
<sequence>MQNNSGGVRVEEVCRHVVGTKPYLGTRCAHLVGSRCSARHSTSRINTISSIASVAIARQSRPECQWHLASYSKPFPARRGSFGCIRRSTRGQRLVPHAVPDALLPLGLDFLTFLAATVLVIPVFKSVKASPVLGFLFSGLVLGQLGLFRNQEELEKLSELGVLFLLFEMGLELSLDRLKALAKYAFGLGTVTMVLCTLVFTGMSLPPGQGLGTQILVKVFHASPKLAAVESVDEAVVIGAALALSSSAFVLQLMSERGELATKFGSATLGILLLQDIAVVPFLVLLPLVENADLAGQHGQSTMTLVASLGPTALQTLLGLGALLLGGRVVLRRIFEMVAEARSDETFVALCLLTVTGASLLTQKLGFSDTMGAFVAGVLLAETNYSTQVEADIRPFRGMLLGLFFVTTGASMDVSLLLHEWNIVLSLLVGLIAVKIGIIGSVAPLFGLNRQESIRTAFLLSQGGEFAFVLLSLANELKVLPTDLNRLLIIVVVLSMALTPFLAEAGKRFAESTVEGEEDGKQPDSGGGEQETSMPVSQAVVICGFGELGQTMANMLESPLAMSLERGKVPYVAFDLHPSRLRPAREAGFNVFYGDASRPAVLEAAGITDPVALAVAYTARARSVSAVRTLREHFKETPIFARALDSLHAAELRTAGATDIITANTEVATEMGSQLLQSLGANANGVRVLVRELRKQMDGHIIELAEELASDAQQQPKDPDGYVYKVDQSLLSSAEDTRTSFLRPPTNVVLERELRRDTSLRKGEANGSVLGSLDETSVFASHDQNNDRRGNGAAVSANGESQAAVTEGTRTLQNGDPHDKHASDSKVGIEGIANEGSNGKAKHELSSTAGKAEDSTGSLAAQANRSTDGAAS</sequence>
<evidence type="ECO:0000256" key="10">
    <source>
        <dbReference type="SAM" id="MobiDB-lite"/>
    </source>
</evidence>
<dbReference type="PROSITE" id="PS51201">
    <property type="entry name" value="RCK_N"/>
    <property type="match status" value="1"/>
</dbReference>
<feature type="region of interest" description="Disordered" evidence="10">
    <location>
        <begin position="782"/>
        <end position="872"/>
    </location>
</feature>
<evidence type="ECO:0000256" key="11">
    <source>
        <dbReference type="SAM" id="Phobius"/>
    </source>
</evidence>
<evidence type="ECO:0000256" key="3">
    <source>
        <dbReference type="ARBA" id="ARBA00022449"/>
    </source>
</evidence>
<dbReference type="AlphaFoldDB" id="A0AAV1HQU9"/>
<comment type="caution">
    <text evidence="13">The sequence shown here is derived from an EMBL/GenBank/DDBJ whole genome shotgun (WGS) entry which is preliminary data.</text>
</comment>
<dbReference type="Pfam" id="PF02254">
    <property type="entry name" value="TrkA_N"/>
    <property type="match status" value="1"/>
</dbReference>
<dbReference type="InterPro" id="IPR006153">
    <property type="entry name" value="Cation/H_exchanger_TM"/>
</dbReference>
<keyword evidence="14" id="KW-1185">Reference proteome</keyword>
<dbReference type="InterPro" id="IPR003148">
    <property type="entry name" value="RCK_N"/>
</dbReference>
<dbReference type="Gene3D" id="1.20.1530.20">
    <property type="match status" value="1"/>
</dbReference>
<dbReference type="GO" id="GO:0016020">
    <property type="term" value="C:membrane"/>
    <property type="evidence" value="ECO:0007669"/>
    <property type="project" value="InterPro"/>
</dbReference>
<evidence type="ECO:0000256" key="4">
    <source>
        <dbReference type="ARBA" id="ARBA00022538"/>
    </source>
</evidence>
<dbReference type="SUPFAM" id="SSF51735">
    <property type="entry name" value="NAD(P)-binding Rossmann-fold domains"/>
    <property type="match status" value="1"/>
</dbReference>
<dbReference type="PANTHER" id="PTHR46157">
    <property type="entry name" value="K(+) EFFLUX ANTIPORTER 3, CHLOROPLASTIC"/>
    <property type="match status" value="1"/>
</dbReference>
<name>A0AAV1HQU9_9CHLO</name>
<feature type="transmembrane region" description="Helical" evidence="11">
    <location>
        <begin position="184"/>
        <end position="203"/>
    </location>
</feature>
<dbReference type="PANTHER" id="PTHR46157:SF4">
    <property type="entry name" value="K(+) EFFLUX ANTIPORTER 3, CHLOROPLASTIC"/>
    <property type="match status" value="1"/>
</dbReference>
<dbReference type="InterPro" id="IPR036291">
    <property type="entry name" value="NAD(P)-bd_dom_sf"/>
</dbReference>
<keyword evidence="9 11" id="KW-0472">Membrane</keyword>
<keyword evidence="4" id="KW-0633">Potassium transport</keyword>
<dbReference type="GO" id="GO:0009507">
    <property type="term" value="C:chloroplast"/>
    <property type="evidence" value="ECO:0007669"/>
    <property type="project" value="TreeGrafter"/>
</dbReference>
<keyword evidence="2" id="KW-0813">Transport</keyword>
<accession>A0AAV1HQU9</accession>
<keyword evidence="3" id="KW-0050">Antiport</keyword>
<reference evidence="13 14" key="1">
    <citation type="submission" date="2023-10" db="EMBL/GenBank/DDBJ databases">
        <authorList>
            <person name="Maclean D."/>
            <person name="Macfadyen A."/>
        </authorList>
    </citation>
    <scope>NUCLEOTIDE SEQUENCE [LARGE SCALE GENOMIC DNA]</scope>
</reference>
<keyword evidence="8" id="KW-0406">Ion transport</keyword>
<dbReference type="Pfam" id="PF00999">
    <property type="entry name" value="Na_H_Exchanger"/>
    <property type="match status" value="1"/>
</dbReference>
<keyword evidence="5 11" id="KW-0812">Transmembrane</keyword>
<proteinExistence type="predicted"/>
<feature type="transmembrane region" description="Helical" evidence="11">
    <location>
        <begin position="130"/>
        <end position="148"/>
    </location>
</feature>
<feature type="domain" description="RCK N-terminal" evidence="12">
    <location>
        <begin position="537"/>
        <end position="662"/>
    </location>
</feature>
<dbReference type="EMBL" id="CAUYUE010000001">
    <property type="protein sequence ID" value="CAK0734837.1"/>
    <property type="molecule type" value="Genomic_DNA"/>
</dbReference>
<feature type="compositionally biased region" description="Polar residues" evidence="10">
    <location>
        <begin position="798"/>
        <end position="814"/>
    </location>
</feature>
<feature type="compositionally biased region" description="Polar residues" evidence="10">
    <location>
        <begin position="855"/>
        <end position="872"/>
    </location>
</feature>
<evidence type="ECO:0000256" key="6">
    <source>
        <dbReference type="ARBA" id="ARBA00022958"/>
    </source>
</evidence>
<keyword evidence="6" id="KW-0630">Potassium</keyword>
<dbReference type="GO" id="GO:0012505">
    <property type="term" value="C:endomembrane system"/>
    <property type="evidence" value="ECO:0007669"/>
    <property type="project" value="UniProtKB-SubCell"/>
</dbReference>
<evidence type="ECO:0000313" key="13">
    <source>
        <dbReference type="EMBL" id="CAK0734837.1"/>
    </source>
</evidence>
<dbReference type="GO" id="GO:0015297">
    <property type="term" value="F:antiporter activity"/>
    <property type="evidence" value="ECO:0007669"/>
    <property type="project" value="UniProtKB-KW"/>
</dbReference>
<evidence type="ECO:0000256" key="9">
    <source>
        <dbReference type="ARBA" id="ARBA00023136"/>
    </source>
</evidence>
<dbReference type="Gene3D" id="3.40.50.720">
    <property type="entry name" value="NAD(P)-binding Rossmann-like Domain"/>
    <property type="match status" value="1"/>
</dbReference>
<protein>
    <recommendedName>
        <fullName evidence="12">RCK N-terminal domain-containing protein</fullName>
    </recommendedName>
</protein>
<evidence type="ECO:0000313" key="14">
    <source>
        <dbReference type="Proteomes" id="UP001314263"/>
    </source>
</evidence>
<comment type="subcellular location">
    <subcellularLocation>
        <location evidence="1">Endomembrane system</location>
        <topology evidence="1">Multi-pass membrane protein</topology>
    </subcellularLocation>
</comment>
<feature type="region of interest" description="Disordered" evidence="10">
    <location>
        <begin position="512"/>
        <end position="532"/>
    </location>
</feature>
<evidence type="ECO:0000256" key="7">
    <source>
        <dbReference type="ARBA" id="ARBA00022989"/>
    </source>
</evidence>
<evidence type="ECO:0000256" key="1">
    <source>
        <dbReference type="ARBA" id="ARBA00004127"/>
    </source>
</evidence>
<evidence type="ECO:0000259" key="12">
    <source>
        <dbReference type="PROSITE" id="PS51201"/>
    </source>
</evidence>
<feature type="transmembrane region" description="Helical" evidence="11">
    <location>
        <begin position="266"/>
        <end position="285"/>
    </location>
</feature>
<feature type="transmembrane region" description="Helical" evidence="11">
    <location>
        <begin position="305"/>
        <end position="326"/>
    </location>
</feature>
<dbReference type="FunFam" id="3.40.50.720:FF:000036">
    <property type="entry name" value="Glutathione-regulated potassium-efflux system protein KefB"/>
    <property type="match status" value="1"/>
</dbReference>
<dbReference type="GO" id="GO:1902600">
    <property type="term" value="P:proton transmembrane transport"/>
    <property type="evidence" value="ECO:0007669"/>
    <property type="project" value="InterPro"/>
</dbReference>
<feature type="transmembrane region" description="Helical" evidence="11">
    <location>
        <begin position="102"/>
        <end position="124"/>
    </location>
</feature>
<evidence type="ECO:0000256" key="8">
    <source>
        <dbReference type="ARBA" id="ARBA00023065"/>
    </source>
</evidence>
<evidence type="ECO:0000256" key="5">
    <source>
        <dbReference type="ARBA" id="ARBA00022692"/>
    </source>
</evidence>
<feature type="transmembrane region" description="Helical" evidence="11">
    <location>
        <begin position="347"/>
        <end position="365"/>
    </location>
</feature>
<feature type="transmembrane region" description="Helical" evidence="11">
    <location>
        <begin position="399"/>
        <end position="418"/>
    </location>
</feature>
<dbReference type="Proteomes" id="UP001314263">
    <property type="component" value="Unassembled WGS sequence"/>
</dbReference>
<evidence type="ECO:0000256" key="2">
    <source>
        <dbReference type="ARBA" id="ARBA00022448"/>
    </source>
</evidence>
<gene>
    <name evidence="13" type="ORF">CVIRNUC_000490</name>
</gene>
<feature type="transmembrane region" description="Helical" evidence="11">
    <location>
        <begin position="235"/>
        <end position="254"/>
    </location>
</feature>
<organism evidence="13 14">
    <name type="scientific">Coccomyxa viridis</name>
    <dbReference type="NCBI Taxonomy" id="1274662"/>
    <lineage>
        <taxon>Eukaryota</taxon>
        <taxon>Viridiplantae</taxon>
        <taxon>Chlorophyta</taxon>
        <taxon>core chlorophytes</taxon>
        <taxon>Trebouxiophyceae</taxon>
        <taxon>Trebouxiophyceae incertae sedis</taxon>
        <taxon>Coccomyxaceae</taxon>
        <taxon>Coccomyxa</taxon>
    </lineage>
</organism>
<dbReference type="GO" id="GO:0006813">
    <property type="term" value="P:potassium ion transport"/>
    <property type="evidence" value="ECO:0007669"/>
    <property type="project" value="UniProtKB-KW"/>
</dbReference>
<dbReference type="FunFam" id="1.20.1530.20:FF:000011">
    <property type="entry name" value="K(+) efflux antiporter 3, chloroplastic"/>
    <property type="match status" value="1"/>
</dbReference>